<evidence type="ECO:0000313" key="3">
    <source>
        <dbReference type="Proteomes" id="UP000030651"/>
    </source>
</evidence>
<dbReference type="InterPro" id="IPR012338">
    <property type="entry name" value="Beta-lactam/transpept-like"/>
</dbReference>
<sequence>MVNQQAQEAIQKNLDGVTGDAATGIPGLVFVAVGKDGQQIAAVSSGKKGIAHDAPMDLDTVFWLASCTKLLAAIACMQAVEEGAVKLDDAEFVYQHCPELQKVQVIGDDGKLHPKKTDITLRMLLSHTSGFAYEFFNTKLRDFGRPIGYDVFHGDERDILRMPLVHEPGTTWEYGVGIDWAGLVLERATGTRLNDWIQTRIMQPLGLSGINMFPTDDMKRDLAYMHQKWPGSSSSQSSAGAEERDHMYREPLLAETEADKARLLHSGGAGAFGRPRDYVQVLVALLNDGTHPNGAQILKRETVEDMWKNQVPDLPNFARQGIPAAKSEQTNPIPELYPQEGNPPQGHGISFMLTMEPGMTGRGKDTAWWAGIANLFWWCDREKGVAGMIASQVMPFADGNVLGQWIVNEGEVYKHYKS</sequence>
<reference evidence="3" key="1">
    <citation type="journal article" date="2015" name="BMC Genomics">
        <title>Genomic and transcriptomic analysis of the endophytic fungus Pestalotiopsis fici reveals its lifestyle and high potential for synthesis of natural products.</title>
        <authorList>
            <person name="Wang X."/>
            <person name="Zhang X."/>
            <person name="Liu L."/>
            <person name="Xiang M."/>
            <person name="Wang W."/>
            <person name="Sun X."/>
            <person name="Che Y."/>
            <person name="Guo L."/>
            <person name="Liu G."/>
            <person name="Guo L."/>
            <person name="Wang C."/>
            <person name="Yin W.B."/>
            <person name="Stadler M."/>
            <person name="Zhang X."/>
            <person name="Liu X."/>
        </authorList>
    </citation>
    <scope>NUCLEOTIDE SEQUENCE [LARGE SCALE GENOMIC DNA]</scope>
    <source>
        <strain evidence="3">W106-1 / CGMCC3.15140</strain>
    </source>
</reference>
<dbReference type="HOGENOM" id="CLU_020027_11_1_1"/>
<protein>
    <recommendedName>
        <fullName evidence="1">Beta-lactamase-related domain-containing protein</fullName>
    </recommendedName>
</protein>
<dbReference type="STRING" id="1229662.W3WU16"/>
<dbReference type="PANTHER" id="PTHR43283">
    <property type="entry name" value="BETA-LACTAMASE-RELATED"/>
    <property type="match status" value="1"/>
</dbReference>
<evidence type="ECO:0000313" key="2">
    <source>
        <dbReference type="EMBL" id="ETS77279.1"/>
    </source>
</evidence>
<accession>W3WU16</accession>
<evidence type="ECO:0000259" key="1">
    <source>
        <dbReference type="Pfam" id="PF00144"/>
    </source>
</evidence>
<dbReference type="AlphaFoldDB" id="W3WU16"/>
<keyword evidence="3" id="KW-1185">Reference proteome</keyword>
<dbReference type="PANTHER" id="PTHR43283:SF3">
    <property type="entry name" value="BETA-LACTAMASE FAMILY PROTEIN (AFU_ORTHOLOGUE AFUA_5G07500)"/>
    <property type="match status" value="1"/>
</dbReference>
<dbReference type="SUPFAM" id="SSF56601">
    <property type="entry name" value="beta-lactamase/transpeptidase-like"/>
    <property type="match status" value="1"/>
</dbReference>
<dbReference type="InterPro" id="IPR001466">
    <property type="entry name" value="Beta-lactam-related"/>
</dbReference>
<dbReference type="InParanoid" id="W3WU16"/>
<dbReference type="RefSeq" id="XP_007837925.1">
    <property type="nucleotide sequence ID" value="XM_007839734.1"/>
</dbReference>
<organism evidence="2 3">
    <name type="scientific">Pestalotiopsis fici (strain W106-1 / CGMCC3.15140)</name>
    <dbReference type="NCBI Taxonomy" id="1229662"/>
    <lineage>
        <taxon>Eukaryota</taxon>
        <taxon>Fungi</taxon>
        <taxon>Dikarya</taxon>
        <taxon>Ascomycota</taxon>
        <taxon>Pezizomycotina</taxon>
        <taxon>Sordariomycetes</taxon>
        <taxon>Xylariomycetidae</taxon>
        <taxon>Amphisphaeriales</taxon>
        <taxon>Sporocadaceae</taxon>
        <taxon>Pestalotiopsis</taxon>
    </lineage>
</organism>
<dbReference type="InterPro" id="IPR050789">
    <property type="entry name" value="Diverse_Enzym_Activities"/>
</dbReference>
<dbReference type="EMBL" id="KI912116">
    <property type="protein sequence ID" value="ETS77279.1"/>
    <property type="molecule type" value="Genomic_DNA"/>
</dbReference>
<dbReference type="KEGG" id="pfy:PFICI_11153"/>
<dbReference type="Gene3D" id="3.40.710.10">
    <property type="entry name" value="DD-peptidase/beta-lactamase superfamily"/>
    <property type="match status" value="1"/>
</dbReference>
<proteinExistence type="predicted"/>
<dbReference type="OrthoDB" id="428260at2759"/>
<dbReference type="Proteomes" id="UP000030651">
    <property type="component" value="Unassembled WGS sequence"/>
</dbReference>
<dbReference type="Pfam" id="PF00144">
    <property type="entry name" value="Beta-lactamase"/>
    <property type="match status" value="1"/>
</dbReference>
<dbReference type="eggNOG" id="ENOG502QQGR">
    <property type="taxonomic scope" value="Eukaryota"/>
</dbReference>
<dbReference type="OMA" id="TISCMQA"/>
<gene>
    <name evidence="2" type="ORF">PFICI_11153</name>
</gene>
<name>W3WU16_PESFW</name>
<dbReference type="GeneID" id="19276166"/>
<feature type="domain" description="Beta-lactamase-related" evidence="1">
    <location>
        <begin position="21"/>
        <end position="397"/>
    </location>
</feature>